<sequence>VVPKGLCDKLAGGSTSAS</sequence>
<dbReference type="Proteomes" id="UP000214596">
    <property type="component" value="Unassembled WGS sequence"/>
</dbReference>
<dbReference type="EMBL" id="NIXT01000070">
    <property type="protein sequence ID" value="OXE34384.1"/>
    <property type="molecule type" value="Genomic_DNA"/>
</dbReference>
<evidence type="ECO:0000313" key="1">
    <source>
        <dbReference type="EMBL" id="OXE34384.1"/>
    </source>
</evidence>
<proteinExistence type="predicted"/>
<accession>A0A227JIY9</accession>
<reference evidence="1 2" key="1">
    <citation type="journal article" date="2017" name="Appl. Environ. Microbiol.">
        <title>Parallel evolution of two clades of a major Atlantic endemic Vibrio parahaemolyticus pathogen lineage by independent acquisition of related pathogenicity islands.</title>
        <authorList>
            <person name="Xu F."/>
            <person name="Gonzalez-Escalona N."/>
            <person name="Drees K.P."/>
            <person name="Sebra R.P."/>
            <person name="Cooper V.S."/>
            <person name="Jones S.H."/>
            <person name="Whistler C.A."/>
        </authorList>
    </citation>
    <scope>NUCLEOTIDE SEQUENCE [LARGE SCALE GENOMIC DNA]</scope>
    <source>
        <strain evidence="1 2">MAVP-3</strain>
    </source>
</reference>
<gene>
    <name evidence="1" type="ORF">CA163_02615</name>
</gene>
<evidence type="ECO:0000313" key="2">
    <source>
        <dbReference type="Proteomes" id="UP000214596"/>
    </source>
</evidence>
<protein>
    <submittedName>
        <fullName evidence="1">Uncharacterized protein</fullName>
    </submittedName>
</protein>
<feature type="non-terminal residue" evidence="1">
    <location>
        <position position="1"/>
    </location>
</feature>
<dbReference type="STRING" id="670.ACZ92_00100"/>
<organism evidence="1 2">
    <name type="scientific">Vibrio parahaemolyticus</name>
    <dbReference type="NCBI Taxonomy" id="670"/>
    <lineage>
        <taxon>Bacteria</taxon>
        <taxon>Pseudomonadati</taxon>
        <taxon>Pseudomonadota</taxon>
        <taxon>Gammaproteobacteria</taxon>
        <taxon>Vibrionales</taxon>
        <taxon>Vibrionaceae</taxon>
        <taxon>Vibrio</taxon>
    </lineage>
</organism>
<comment type="caution">
    <text evidence="1">The sequence shown here is derived from an EMBL/GenBank/DDBJ whole genome shotgun (WGS) entry which is preliminary data.</text>
</comment>
<name>A0A227JIY9_VIBPH</name>
<dbReference type="AlphaFoldDB" id="A0A227JIY9"/>